<dbReference type="AlphaFoldDB" id="A0AAV7PPN5"/>
<evidence type="ECO:0000313" key="2">
    <source>
        <dbReference type="Proteomes" id="UP001066276"/>
    </source>
</evidence>
<accession>A0AAV7PPN5</accession>
<organism evidence="1 2">
    <name type="scientific">Pleurodeles waltl</name>
    <name type="common">Iberian ribbed newt</name>
    <dbReference type="NCBI Taxonomy" id="8319"/>
    <lineage>
        <taxon>Eukaryota</taxon>
        <taxon>Metazoa</taxon>
        <taxon>Chordata</taxon>
        <taxon>Craniata</taxon>
        <taxon>Vertebrata</taxon>
        <taxon>Euteleostomi</taxon>
        <taxon>Amphibia</taxon>
        <taxon>Batrachia</taxon>
        <taxon>Caudata</taxon>
        <taxon>Salamandroidea</taxon>
        <taxon>Salamandridae</taxon>
        <taxon>Pleurodelinae</taxon>
        <taxon>Pleurodeles</taxon>
    </lineage>
</organism>
<evidence type="ECO:0000313" key="1">
    <source>
        <dbReference type="EMBL" id="KAJ1129311.1"/>
    </source>
</evidence>
<gene>
    <name evidence="1" type="ORF">NDU88_007682</name>
</gene>
<dbReference type="Proteomes" id="UP001066276">
    <property type="component" value="Chromosome 7"/>
</dbReference>
<protein>
    <submittedName>
        <fullName evidence="1">Uncharacterized protein</fullName>
    </submittedName>
</protein>
<reference evidence="1" key="1">
    <citation type="journal article" date="2022" name="bioRxiv">
        <title>Sequencing and chromosome-scale assembly of the giantPleurodeles waltlgenome.</title>
        <authorList>
            <person name="Brown T."/>
            <person name="Elewa A."/>
            <person name="Iarovenko S."/>
            <person name="Subramanian E."/>
            <person name="Araus A.J."/>
            <person name="Petzold A."/>
            <person name="Susuki M."/>
            <person name="Suzuki K.-i.T."/>
            <person name="Hayashi T."/>
            <person name="Toyoda A."/>
            <person name="Oliveira C."/>
            <person name="Osipova E."/>
            <person name="Leigh N.D."/>
            <person name="Simon A."/>
            <person name="Yun M.H."/>
        </authorList>
    </citation>
    <scope>NUCLEOTIDE SEQUENCE</scope>
    <source>
        <strain evidence="1">20211129_DDA</strain>
        <tissue evidence="1">Liver</tissue>
    </source>
</reference>
<name>A0AAV7PPN5_PLEWA</name>
<proteinExistence type="predicted"/>
<dbReference type="EMBL" id="JANPWB010000011">
    <property type="protein sequence ID" value="KAJ1129311.1"/>
    <property type="molecule type" value="Genomic_DNA"/>
</dbReference>
<sequence length="94" mass="10088">MPNRKSAGKHSRQLLFFEAIAQPKIMAAQTAPSCPVTSPAEPHTMEAANRILQEIAAAGRRLEAMDSKILDLTVASTAIRADIAGFLDTVNNLD</sequence>
<comment type="caution">
    <text evidence="1">The sequence shown here is derived from an EMBL/GenBank/DDBJ whole genome shotgun (WGS) entry which is preliminary data.</text>
</comment>
<keyword evidence="2" id="KW-1185">Reference proteome</keyword>